<comment type="cofactor">
    <cofactor evidence="1 8">
        <name>heme</name>
        <dbReference type="ChEBI" id="CHEBI:30413"/>
    </cofactor>
</comment>
<comment type="caution">
    <text evidence="10">The sequence shown here is derived from an EMBL/GenBank/DDBJ whole genome shotgun (WGS) entry which is preliminary data.</text>
</comment>
<evidence type="ECO:0000256" key="8">
    <source>
        <dbReference type="PIRSR" id="PIRSR602401-1"/>
    </source>
</evidence>
<dbReference type="GO" id="GO:0004497">
    <property type="term" value="F:monooxygenase activity"/>
    <property type="evidence" value="ECO:0007669"/>
    <property type="project" value="UniProtKB-KW"/>
</dbReference>
<sequence>MKLTKKFGRLFLTIEIGPGMKLRKIYICSDPNLLEELFSTKQFENFSERNSVNYVRPDVAHLFLANGERWANLRKSASIFTNKNIRSMNKLIEDSIIDVLNEMKIGAKKCEIVDFCDYADLFFAAMISKIAFSLVYPNVNLIKFPQKYVNLAKELIIKKEQYKENERKQKQFGLFKVLYKQILMDKQDTILLNDESSSNNSTTRLEVILGNLLLNNGVKAAGLQTISFALSCIVDFMAAHPQIQEKLRINLQNEDNNLFLNTSSEKELIDGVINETLRLCPIVAFANTRKCNIKYLTKNGEICLNPGDIIEADIFSMARDKEFWGEDANEFKPERWFNSPHSPSSFLALLPFGFGPRRCVGIPLAKYVLKKALTAIILRFRIICENACEIELLGKEVLKPRNVLVRIEELENSIDEE</sequence>
<dbReference type="PROSITE" id="PS00086">
    <property type="entry name" value="CYTOCHROME_P450"/>
    <property type="match status" value="1"/>
</dbReference>
<dbReference type="PRINTS" id="PR00463">
    <property type="entry name" value="EP450I"/>
</dbReference>
<dbReference type="InterPro" id="IPR017972">
    <property type="entry name" value="Cyt_P450_CS"/>
</dbReference>
<reference evidence="10 11" key="1">
    <citation type="submission" date="2020-08" db="EMBL/GenBank/DDBJ databases">
        <authorList>
            <person name="Koutsovoulos G."/>
            <person name="Danchin GJ E."/>
        </authorList>
    </citation>
    <scope>NUCLEOTIDE SEQUENCE [LARGE SCALE GENOMIC DNA]</scope>
</reference>
<evidence type="ECO:0000256" key="2">
    <source>
        <dbReference type="ARBA" id="ARBA00010617"/>
    </source>
</evidence>
<evidence type="ECO:0000313" key="11">
    <source>
        <dbReference type="Proteomes" id="UP000580250"/>
    </source>
</evidence>
<dbReference type="PANTHER" id="PTHR24292">
    <property type="entry name" value="CYTOCHROME P450"/>
    <property type="match status" value="1"/>
</dbReference>
<gene>
    <name evidence="10" type="ORF">MENT_LOCUS12801</name>
</gene>
<dbReference type="Pfam" id="PF00067">
    <property type="entry name" value="p450"/>
    <property type="match status" value="2"/>
</dbReference>
<keyword evidence="5 9" id="KW-0560">Oxidoreductase</keyword>
<dbReference type="GO" id="GO:0005506">
    <property type="term" value="F:iron ion binding"/>
    <property type="evidence" value="ECO:0007669"/>
    <property type="project" value="InterPro"/>
</dbReference>
<evidence type="ECO:0000256" key="7">
    <source>
        <dbReference type="ARBA" id="ARBA00023033"/>
    </source>
</evidence>
<dbReference type="GO" id="GO:0016705">
    <property type="term" value="F:oxidoreductase activity, acting on paired donors, with incorporation or reduction of molecular oxygen"/>
    <property type="evidence" value="ECO:0007669"/>
    <property type="project" value="InterPro"/>
</dbReference>
<dbReference type="Proteomes" id="UP000580250">
    <property type="component" value="Unassembled WGS sequence"/>
</dbReference>
<dbReference type="EMBL" id="CAJEWN010000067">
    <property type="protein sequence ID" value="CAD2157772.1"/>
    <property type="molecule type" value="Genomic_DNA"/>
</dbReference>
<dbReference type="InterPro" id="IPR036396">
    <property type="entry name" value="Cyt_P450_sf"/>
</dbReference>
<dbReference type="InterPro" id="IPR002401">
    <property type="entry name" value="Cyt_P450_E_grp-I"/>
</dbReference>
<dbReference type="AlphaFoldDB" id="A0A6V7UI78"/>
<evidence type="ECO:0000313" key="10">
    <source>
        <dbReference type="EMBL" id="CAD2157772.1"/>
    </source>
</evidence>
<evidence type="ECO:0000256" key="9">
    <source>
        <dbReference type="RuleBase" id="RU000461"/>
    </source>
</evidence>
<name>A0A6V7UI78_MELEN</name>
<dbReference type="Gene3D" id="1.10.630.10">
    <property type="entry name" value="Cytochrome P450"/>
    <property type="match status" value="1"/>
</dbReference>
<evidence type="ECO:0000256" key="1">
    <source>
        <dbReference type="ARBA" id="ARBA00001971"/>
    </source>
</evidence>
<keyword evidence="6 8" id="KW-0408">Iron</keyword>
<evidence type="ECO:0000256" key="3">
    <source>
        <dbReference type="ARBA" id="ARBA00022617"/>
    </source>
</evidence>
<proteinExistence type="inferred from homology"/>
<protein>
    <submittedName>
        <fullName evidence="10">Uncharacterized protein</fullName>
    </submittedName>
</protein>
<comment type="similarity">
    <text evidence="2 9">Belongs to the cytochrome P450 family.</text>
</comment>
<feature type="binding site" description="axial binding residue" evidence="8">
    <location>
        <position position="359"/>
    </location>
    <ligand>
        <name>heme</name>
        <dbReference type="ChEBI" id="CHEBI:30413"/>
    </ligand>
    <ligandPart>
        <name>Fe</name>
        <dbReference type="ChEBI" id="CHEBI:18248"/>
    </ligandPart>
</feature>
<keyword evidence="4 8" id="KW-0479">Metal-binding</keyword>
<keyword evidence="3 8" id="KW-0349">Heme</keyword>
<dbReference type="OrthoDB" id="1372046at2759"/>
<dbReference type="InterPro" id="IPR050476">
    <property type="entry name" value="Insect_CytP450_Detox"/>
</dbReference>
<evidence type="ECO:0000256" key="4">
    <source>
        <dbReference type="ARBA" id="ARBA00022723"/>
    </source>
</evidence>
<dbReference type="PRINTS" id="PR00385">
    <property type="entry name" value="P450"/>
</dbReference>
<keyword evidence="7 9" id="KW-0503">Monooxygenase</keyword>
<dbReference type="GO" id="GO:0020037">
    <property type="term" value="F:heme binding"/>
    <property type="evidence" value="ECO:0007669"/>
    <property type="project" value="InterPro"/>
</dbReference>
<dbReference type="PANTHER" id="PTHR24292:SF54">
    <property type="entry name" value="CYP9F3-RELATED"/>
    <property type="match status" value="1"/>
</dbReference>
<evidence type="ECO:0000256" key="5">
    <source>
        <dbReference type="ARBA" id="ARBA00023002"/>
    </source>
</evidence>
<organism evidence="10 11">
    <name type="scientific">Meloidogyne enterolobii</name>
    <name type="common">Root-knot nematode worm</name>
    <name type="synonym">Meloidogyne mayaguensis</name>
    <dbReference type="NCBI Taxonomy" id="390850"/>
    <lineage>
        <taxon>Eukaryota</taxon>
        <taxon>Metazoa</taxon>
        <taxon>Ecdysozoa</taxon>
        <taxon>Nematoda</taxon>
        <taxon>Chromadorea</taxon>
        <taxon>Rhabditida</taxon>
        <taxon>Tylenchina</taxon>
        <taxon>Tylenchomorpha</taxon>
        <taxon>Tylenchoidea</taxon>
        <taxon>Meloidogynidae</taxon>
        <taxon>Meloidogyninae</taxon>
        <taxon>Meloidogyne</taxon>
    </lineage>
</organism>
<dbReference type="SUPFAM" id="SSF48264">
    <property type="entry name" value="Cytochrome P450"/>
    <property type="match status" value="1"/>
</dbReference>
<dbReference type="InterPro" id="IPR001128">
    <property type="entry name" value="Cyt_P450"/>
</dbReference>
<accession>A0A6V7UI78</accession>
<evidence type="ECO:0000256" key="6">
    <source>
        <dbReference type="ARBA" id="ARBA00023004"/>
    </source>
</evidence>